<dbReference type="InterPro" id="IPR045078">
    <property type="entry name" value="TST/MPST-like"/>
</dbReference>
<feature type="domain" description="Rhodanese" evidence="3">
    <location>
        <begin position="180"/>
        <end position="291"/>
    </location>
</feature>
<dbReference type="PANTHER" id="PTHR11364">
    <property type="entry name" value="THIOSULFATE SULFERTANSFERASE"/>
    <property type="match status" value="1"/>
</dbReference>
<evidence type="ECO:0000313" key="4">
    <source>
        <dbReference type="EMBL" id="TKV60225.1"/>
    </source>
</evidence>
<name>A0A4V6CTM5_9ACTN</name>
<dbReference type="PROSITE" id="PS00380">
    <property type="entry name" value="RHODANESE_1"/>
    <property type="match status" value="1"/>
</dbReference>
<sequence>MTDTWERNAPVLSAGDVLARLRQSDANATNPSRPIVLDVRWTLAGSDLNAYLEGHIPGALFLDLDRDLAGEAGAGGRHPLPDPDELQRVWRSCGIDDDSSVVVYDGGNGLPSARAWWLLRWSGLVDVQVLDGGWPAWLAAGGETETGPGGAPRAGRVSVRPGAMPVVDIDEAAALADGSDGTGGRLLDARAPERFRGDVEPMDPVAGHIPGAVNLPSSHLTEGGLFRSPQELRLVFAVAGVTADGPRAAASCGSGITASQTVLAAEVAGLPMALFPGSYSQWCAQGREVATGDG</sequence>
<dbReference type="OrthoDB" id="9770030at2"/>
<dbReference type="GO" id="GO:0004792">
    <property type="term" value="F:thiosulfate-cyanide sulfurtransferase activity"/>
    <property type="evidence" value="ECO:0007669"/>
    <property type="project" value="InterPro"/>
</dbReference>
<keyword evidence="2" id="KW-0677">Repeat</keyword>
<dbReference type="PROSITE" id="PS50206">
    <property type="entry name" value="RHODANESE_3"/>
    <property type="match status" value="2"/>
</dbReference>
<dbReference type="InterPro" id="IPR001763">
    <property type="entry name" value="Rhodanese-like_dom"/>
</dbReference>
<organism evidence="4 5">
    <name type="scientific">Nakamurella flava</name>
    <dbReference type="NCBI Taxonomy" id="2576308"/>
    <lineage>
        <taxon>Bacteria</taxon>
        <taxon>Bacillati</taxon>
        <taxon>Actinomycetota</taxon>
        <taxon>Actinomycetes</taxon>
        <taxon>Nakamurellales</taxon>
        <taxon>Nakamurellaceae</taxon>
        <taxon>Nakamurella</taxon>
    </lineage>
</organism>
<evidence type="ECO:0000259" key="3">
    <source>
        <dbReference type="PROSITE" id="PS50206"/>
    </source>
</evidence>
<dbReference type="RefSeq" id="WP_137447528.1">
    <property type="nucleotide sequence ID" value="NZ_SZZH01000001.1"/>
</dbReference>
<keyword evidence="5" id="KW-1185">Reference proteome</keyword>
<keyword evidence="1 4" id="KW-0808">Transferase</keyword>
<dbReference type="SMART" id="SM00450">
    <property type="entry name" value="RHOD"/>
    <property type="match status" value="2"/>
</dbReference>
<feature type="domain" description="Rhodanese" evidence="3">
    <location>
        <begin position="30"/>
        <end position="146"/>
    </location>
</feature>
<protein>
    <submittedName>
        <fullName evidence="4">Sulfurtransferase</fullName>
    </submittedName>
</protein>
<evidence type="ECO:0000256" key="1">
    <source>
        <dbReference type="ARBA" id="ARBA00022679"/>
    </source>
</evidence>
<gene>
    <name evidence="4" type="ORF">FDO65_00360</name>
</gene>
<dbReference type="Pfam" id="PF00581">
    <property type="entry name" value="Rhodanese"/>
    <property type="match status" value="2"/>
</dbReference>
<comment type="caution">
    <text evidence="4">The sequence shown here is derived from an EMBL/GenBank/DDBJ whole genome shotgun (WGS) entry which is preliminary data.</text>
</comment>
<accession>A0A4V6CTM5</accession>
<evidence type="ECO:0000256" key="2">
    <source>
        <dbReference type="ARBA" id="ARBA00022737"/>
    </source>
</evidence>
<evidence type="ECO:0000313" key="5">
    <source>
        <dbReference type="Proteomes" id="UP000306985"/>
    </source>
</evidence>
<dbReference type="InterPro" id="IPR036873">
    <property type="entry name" value="Rhodanese-like_dom_sf"/>
</dbReference>
<dbReference type="InterPro" id="IPR001307">
    <property type="entry name" value="Thiosulphate_STrfase_CS"/>
</dbReference>
<reference evidence="4 5" key="1">
    <citation type="submission" date="2019-05" db="EMBL/GenBank/DDBJ databases">
        <title>Nakamurella sp. N5BH11, whole genome shotgun sequence.</title>
        <authorList>
            <person name="Tuo L."/>
        </authorList>
    </citation>
    <scope>NUCLEOTIDE SEQUENCE [LARGE SCALE GENOMIC DNA]</scope>
    <source>
        <strain evidence="4 5">N5BH11</strain>
    </source>
</reference>
<dbReference type="Gene3D" id="3.40.250.10">
    <property type="entry name" value="Rhodanese-like domain"/>
    <property type="match status" value="2"/>
</dbReference>
<dbReference type="EMBL" id="SZZH01000001">
    <property type="protein sequence ID" value="TKV60225.1"/>
    <property type="molecule type" value="Genomic_DNA"/>
</dbReference>
<proteinExistence type="predicted"/>
<dbReference type="PANTHER" id="PTHR11364:SF27">
    <property type="entry name" value="SULFURTRANSFERASE"/>
    <property type="match status" value="1"/>
</dbReference>
<dbReference type="Proteomes" id="UP000306985">
    <property type="component" value="Unassembled WGS sequence"/>
</dbReference>
<dbReference type="CDD" id="cd01448">
    <property type="entry name" value="TST_Repeat_1"/>
    <property type="match status" value="1"/>
</dbReference>
<dbReference type="SUPFAM" id="SSF52821">
    <property type="entry name" value="Rhodanese/Cell cycle control phosphatase"/>
    <property type="match status" value="2"/>
</dbReference>
<dbReference type="AlphaFoldDB" id="A0A4V6CTM5"/>
<dbReference type="CDD" id="cd01449">
    <property type="entry name" value="TST_Repeat_2"/>
    <property type="match status" value="1"/>
</dbReference>